<dbReference type="EnsemblProtists" id="EKX46039">
    <property type="protein sequence ID" value="EKX46039"/>
    <property type="gene ID" value="GUITHDRAFT_70946"/>
</dbReference>
<keyword evidence="7" id="KW-0813">Transport</keyword>
<evidence type="ECO:0000256" key="9">
    <source>
        <dbReference type="ARBA" id="ARBA00022792"/>
    </source>
</evidence>
<keyword evidence="12" id="KW-0472">Membrane</keyword>
<dbReference type="PROSITE" id="PS51808">
    <property type="entry name" value="CHCH"/>
    <property type="match status" value="1"/>
</dbReference>
<feature type="disulfide bond" evidence="16">
    <location>
        <begin position="24"/>
        <end position="34"/>
    </location>
</feature>
<comment type="function">
    <text evidence="1">Accessory subunit of the mitochondrial membrane respiratory chain NADH dehydrogenase (Complex I), that is believed not to be involved in catalysis. Complex I functions in the transfer of electrons from NADH to the respiratory chain. The immediate electron acceptor for the enzyme is believed to be ubiquinone.</text>
</comment>
<evidence type="ECO:0000256" key="15">
    <source>
        <dbReference type="ARBA" id="ARBA00032739"/>
    </source>
</evidence>
<reference evidence="17 19" key="1">
    <citation type="journal article" date="2012" name="Nature">
        <title>Algal genomes reveal evolutionary mosaicism and the fate of nucleomorphs.</title>
        <authorList>
            <consortium name="DOE Joint Genome Institute"/>
            <person name="Curtis B.A."/>
            <person name="Tanifuji G."/>
            <person name="Burki F."/>
            <person name="Gruber A."/>
            <person name="Irimia M."/>
            <person name="Maruyama S."/>
            <person name="Arias M.C."/>
            <person name="Ball S.G."/>
            <person name="Gile G.H."/>
            <person name="Hirakawa Y."/>
            <person name="Hopkins J.F."/>
            <person name="Kuo A."/>
            <person name="Rensing S.A."/>
            <person name="Schmutz J."/>
            <person name="Symeonidi A."/>
            <person name="Elias M."/>
            <person name="Eveleigh R.J."/>
            <person name="Herman E.K."/>
            <person name="Klute M.J."/>
            <person name="Nakayama T."/>
            <person name="Obornik M."/>
            <person name="Reyes-Prieto A."/>
            <person name="Armbrust E.V."/>
            <person name="Aves S.J."/>
            <person name="Beiko R.G."/>
            <person name="Coutinho P."/>
            <person name="Dacks J.B."/>
            <person name="Durnford D.G."/>
            <person name="Fast N.M."/>
            <person name="Green B.R."/>
            <person name="Grisdale C.J."/>
            <person name="Hempel F."/>
            <person name="Henrissat B."/>
            <person name="Hoppner M.P."/>
            <person name="Ishida K."/>
            <person name="Kim E."/>
            <person name="Koreny L."/>
            <person name="Kroth P.G."/>
            <person name="Liu Y."/>
            <person name="Malik S.B."/>
            <person name="Maier U.G."/>
            <person name="McRose D."/>
            <person name="Mock T."/>
            <person name="Neilson J.A."/>
            <person name="Onodera N.T."/>
            <person name="Poole A.M."/>
            <person name="Pritham E.J."/>
            <person name="Richards T.A."/>
            <person name="Rocap G."/>
            <person name="Roy S.W."/>
            <person name="Sarai C."/>
            <person name="Schaack S."/>
            <person name="Shirato S."/>
            <person name="Slamovits C.H."/>
            <person name="Spencer D.F."/>
            <person name="Suzuki S."/>
            <person name="Worden A.Z."/>
            <person name="Zauner S."/>
            <person name="Barry K."/>
            <person name="Bell C."/>
            <person name="Bharti A.K."/>
            <person name="Crow J.A."/>
            <person name="Grimwood J."/>
            <person name="Kramer R."/>
            <person name="Lindquist E."/>
            <person name="Lucas S."/>
            <person name="Salamov A."/>
            <person name="McFadden G.I."/>
            <person name="Lane C.E."/>
            <person name="Keeling P.J."/>
            <person name="Gray M.W."/>
            <person name="Grigoriev I.V."/>
            <person name="Archibald J.M."/>
        </authorList>
    </citation>
    <scope>NUCLEOTIDE SEQUENCE</scope>
    <source>
        <strain evidence="17 19">CCMP2712</strain>
    </source>
</reference>
<keyword evidence="11" id="KW-0496">Mitochondrion</keyword>
<evidence type="ECO:0000313" key="18">
    <source>
        <dbReference type="EnsemblProtists" id="EKX46039"/>
    </source>
</evidence>
<dbReference type="EMBL" id="JH992996">
    <property type="protein sequence ID" value="EKX46039.1"/>
    <property type="molecule type" value="Genomic_DNA"/>
</dbReference>
<dbReference type="GO" id="GO:0005758">
    <property type="term" value="C:mitochondrial intermembrane space"/>
    <property type="evidence" value="ECO:0007669"/>
    <property type="project" value="UniProtKB-SubCell"/>
</dbReference>
<keyword evidence="9" id="KW-0999">Mitochondrion inner membrane</keyword>
<reference evidence="19" key="2">
    <citation type="submission" date="2012-11" db="EMBL/GenBank/DDBJ databases">
        <authorList>
            <person name="Kuo A."/>
            <person name="Curtis B.A."/>
            <person name="Tanifuji G."/>
            <person name="Burki F."/>
            <person name="Gruber A."/>
            <person name="Irimia M."/>
            <person name="Maruyama S."/>
            <person name="Arias M.C."/>
            <person name="Ball S.G."/>
            <person name="Gile G.H."/>
            <person name="Hirakawa Y."/>
            <person name="Hopkins J.F."/>
            <person name="Rensing S.A."/>
            <person name="Schmutz J."/>
            <person name="Symeonidi A."/>
            <person name="Elias M."/>
            <person name="Eveleigh R.J."/>
            <person name="Herman E.K."/>
            <person name="Klute M.J."/>
            <person name="Nakayama T."/>
            <person name="Obornik M."/>
            <person name="Reyes-Prieto A."/>
            <person name="Armbrust E.V."/>
            <person name="Aves S.J."/>
            <person name="Beiko R.G."/>
            <person name="Coutinho P."/>
            <person name="Dacks J.B."/>
            <person name="Durnford D.G."/>
            <person name="Fast N.M."/>
            <person name="Green B.R."/>
            <person name="Grisdale C."/>
            <person name="Hempe F."/>
            <person name="Henrissat B."/>
            <person name="Hoppner M.P."/>
            <person name="Ishida K.-I."/>
            <person name="Kim E."/>
            <person name="Koreny L."/>
            <person name="Kroth P.G."/>
            <person name="Liu Y."/>
            <person name="Malik S.-B."/>
            <person name="Maier U.G."/>
            <person name="McRose D."/>
            <person name="Mock T."/>
            <person name="Neilson J.A."/>
            <person name="Onodera N.T."/>
            <person name="Poole A.M."/>
            <person name="Pritham E.J."/>
            <person name="Richards T.A."/>
            <person name="Rocap G."/>
            <person name="Roy S.W."/>
            <person name="Sarai C."/>
            <person name="Schaack S."/>
            <person name="Shirato S."/>
            <person name="Slamovits C.H."/>
            <person name="Spencer D.F."/>
            <person name="Suzuki S."/>
            <person name="Worden A.Z."/>
            <person name="Zauner S."/>
            <person name="Barry K."/>
            <person name="Bell C."/>
            <person name="Bharti A.K."/>
            <person name="Crow J.A."/>
            <person name="Grimwood J."/>
            <person name="Kramer R."/>
            <person name="Lindquist E."/>
            <person name="Lucas S."/>
            <person name="Salamov A."/>
            <person name="McFadden G.I."/>
            <person name="Lane C.E."/>
            <person name="Keeling P.J."/>
            <person name="Gray M.W."/>
            <person name="Grigoriev I.V."/>
            <person name="Archibald J.M."/>
        </authorList>
    </citation>
    <scope>NUCLEOTIDE SEQUENCE</scope>
    <source>
        <strain evidence="19">CCMP2712</strain>
    </source>
</reference>
<dbReference type="InterPro" id="IPR019342">
    <property type="entry name" value="NADH_UbQ_OxRdtase_FeS-su5"/>
</dbReference>
<dbReference type="PaxDb" id="55529-EKX46039"/>
<organism evidence="17">
    <name type="scientific">Guillardia theta (strain CCMP2712)</name>
    <name type="common">Cryptophyte</name>
    <dbReference type="NCBI Taxonomy" id="905079"/>
    <lineage>
        <taxon>Eukaryota</taxon>
        <taxon>Cryptophyceae</taxon>
        <taxon>Pyrenomonadales</taxon>
        <taxon>Geminigeraceae</taxon>
        <taxon>Guillardia</taxon>
    </lineage>
</organism>
<comment type="similarity">
    <text evidence="4">Belongs to the complex I NDUFS5 subunit family.</text>
</comment>
<accession>L1JD45</accession>
<gene>
    <name evidence="17" type="ORF">GUITHDRAFT_70946</name>
</gene>
<evidence type="ECO:0000256" key="12">
    <source>
        <dbReference type="ARBA" id="ARBA00023136"/>
    </source>
</evidence>
<feature type="disulfide bond" evidence="16">
    <location>
        <begin position="14"/>
        <end position="46"/>
    </location>
</feature>
<evidence type="ECO:0000256" key="11">
    <source>
        <dbReference type="ARBA" id="ARBA00023128"/>
    </source>
</evidence>
<dbReference type="AlphaFoldDB" id="L1JD45"/>
<evidence type="ECO:0000256" key="2">
    <source>
        <dbReference type="ARBA" id="ARBA00004569"/>
    </source>
</evidence>
<name>L1JD45_GUITC</name>
<keyword evidence="19" id="KW-1185">Reference proteome</keyword>
<keyword evidence="13 16" id="KW-1015">Disulfide bond</keyword>
<dbReference type="GO" id="GO:0005743">
    <property type="term" value="C:mitochondrial inner membrane"/>
    <property type="evidence" value="ECO:0007669"/>
    <property type="project" value="UniProtKB-SubCell"/>
</dbReference>
<keyword evidence="8" id="KW-0679">Respiratory chain</keyword>
<comment type="subcellular location">
    <subcellularLocation>
        <location evidence="3">Mitochondrion inner membrane</location>
        <topology evidence="3">Peripheral membrane protein</topology>
    </subcellularLocation>
    <subcellularLocation>
        <location evidence="2">Mitochondrion intermembrane space</location>
    </subcellularLocation>
</comment>
<evidence type="ECO:0000256" key="6">
    <source>
        <dbReference type="ARBA" id="ARBA00013482"/>
    </source>
</evidence>
<evidence type="ECO:0000256" key="5">
    <source>
        <dbReference type="ARBA" id="ARBA00011261"/>
    </source>
</evidence>
<proteinExistence type="inferred from homology"/>
<sequence length="124" mass="14394">MSSGFGARGGTGRCYGFWTDFHECMKQTDDPNTCIKAREAMDYFECLHHFKEMARINAITLEARRQEKLAKEVIVTNCSSMISLLLPSKKLKQVRLCFGWLCDLRLQTKSNLNQFYVCIYFETD</sequence>
<evidence type="ECO:0000256" key="1">
    <source>
        <dbReference type="ARBA" id="ARBA00003195"/>
    </source>
</evidence>
<dbReference type="HOGENOM" id="CLU_2008295_0_0_1"/>
<evidence type="ECO:0000313" key="19">
    <source>
        <dbReference type="Proteomes" id="UP000011087"/>
    </source>
</evidence>
<evidence type="ECO:0000256" key="8">
    <source>
        <dbReference type="ARBA" id="ARBA00022660"/>
    </source>
</evidence>
<dbReference type="RefSeq" id="XP_005833019.1">
    <property type="nucleotide sequence ID" value="XM_005832962.1"/>
</dbReference>
<evidence type="ECO:0000256" key="16">
    <source>
        <dbReference type="PIRSR" id="PIRSR619342-50"/>
    </source>
</evidence>
<dbReference type="PANTHER" id="PTHR15224:SF1">
    <property type="entry name" value="NADH DEHYDROGENASE [UBIQUINONE] IRON-SULFUR PROTEIN 5"/>
    <property type="match status" value="1"/>
</dbReference>
<evidence type="ECO:0000256" key="3">
    <source>
        <dbReference type="ARBA" id="ARBA00004637"/>
    </source>
</evidence>
<comment type="subunit">
    <text evidence="5">Mammalian complex I is composed of 45 different subunits. This is a component of the iron-sulfur (IP) fragment of the enzyme.</text>
</comment>
<reference evidence="18" key="3">
    <citation type="submission" date="2015-06" db="UniProtKB">
        <authorList>
            <consortium name="EnsemblProtists"/>
        </authorList>
    </citation>
    <scope>IDENTIFICATION</scope>
</reference>
<dbReference type="GO" id="GO:0032981">
    <property type="term" value="P:mitochondrial respiratory chain complex I assembly"/>
    <property type="evidence" value="ECO:0007669"/>
    <property type="project" value="TreeGrafter"/>
</dbReference>
<dbReference type="GeneID" id="17302756"/>
<evidence type="ECO:0000313" key="17">
    <source>
        <dbReference type="EMBL" id="EKX46039.1"/>
    </source>
</evidence>
<dbReference type="OrthoDB" id="9992197at2759"/>
<evidence type="ECO:0000256" key="10">
    <source>
        <dbReference type="ARBA" id="ARBA00022982"/>
    </source>
</evidence>
<dbReference type="KEGG" id="gtt:GUITHDRAFT_70946"/>
<evidence type="ECO:0000256" key="7">
    <source>
        <dbReference type="ARBA" id="ARBA00022448"/>
    </source>
</evidence>
<dbReference type="STRING" id="905079.L1JD45"/>
<evidence type="ECO:0000256" key="14">
    <source>
        <dbReference type="ARBA" id="ARBA00031222"/>
    </source>
</evidence>
<evidence type="ECO:0000256" key="4">
    <source>
        <dbReference type="ARBA" id="ARBA00007372"/>
    </source>
</evidence>
<dbReference type="CDD" id="cd24141">
    <property type="entry name" value="NDUFS5-like"/>
    <property type="match status" value="1"/>
</dbReference>
<dbReference type="PANTHER" id="PTHR15224">
    <property type="entry name" value="NADH DEHYDROGENASE [UBIQUINONE] IRON-SULFUR PROTEIN 5"/>
    <property type="match status" value="1"/>
</dbReference>
<dbReference type="Proteomes" id="UP000011087">
    <property type="component" value="Unassembled WGS sequence"/>
</dbReference>
<keyword evidence="10" id="KW-0249">Electron transport</keyword>
<evidence type="ECO:0000256" key="13">
    <source>
        <dbReference type="ARBA" id="ARBA00023157"/>
    </source>
</evidence>
<protein>
    <recommendedName>
        <fullName evidence="6">NADH dehydrogenase [ubiquinone] iron-sulfur protein 5</fullName>
    </recommendedName>
    <alternativeName>
        <fullName evidence="14">Complex I-15 kDa</fullName>
    </alternativeName>
    <alternativeName>
        <fullName evidence="15">NADH-ubiquinone oxidoreductase 15 kDa subunit</fullName>
    </alternativeName>
</protein>